<feature type="compositionally biased region" description="Basic and acidic residues" evidence="9">
    <location>
        <begin position="621"/>
        <end position="642"/>
    </location>
</feature>
<feature type="compositionally biased region" description="Polar residues" evidence="9">
    <location>
        <begin position="1026"/>
        <end position="1042"/>
    </location>
</feature>
<dbReference type="GO" id="GO:0006228">
    <property type="term" value="P:UTP biosynthetic process"/>
    <property type="evidence" value="ECO:0007669"/>
    <property type="project" value="InterPro"/>
</dbReference>
<evidence type="ECO:0000256" key="6">
    <source>
        <dbReference type="ARBA" id="ARBA00022840"/>
    </source>
</evidence>
<feature type="compositionally biased region" description="Low complexity" evidence="9">
    <location>
        <begin position="338"/>
        <end position="350"/>
    </location>
</feature>
<dbReference type="PANTHER" id="PTHR46161:SF3">
    <property type="entry name" value="NUCLEOSIDE DIPHOSPHATE KINASE DDB_G0292928-RELATED"/>
    <property type="match status" value="1"/>
</dbReference>
<sequence length="1107" mass="117666">MNATTNDSRTLALIKPDGLVSDKYVNIKSLITLAELQIVRQKKLWLTREHVITLLAIDDDHVSDYQEVLDYLTSMPCLALELHKPNAVKSWLELVGPDNLEDARNHHPDSIRSMFAVDTIRNTAHAPKDIAESERQLEFLFSPEIAELDFTLSETPSQKGMKRTFACIKPDAMSENRKDDIVKQILARGYRILASQERQLSHDEAAEFYSYHAGQIYYDQYVGFMSSGPVYMMLLEGEDVVDGWREMMGPTNPIKARRHVPMSIRAKFGNITTRNAVHGSSSDTAAQRAIDIFFSNAQSSTKATHDTPSDRVPPAEEPMTKSISESTVEKSADEVVNLEELSPEVPSSSEEAVEPTPPSPEHVADQAVSASEPVPECVTLEEEVVPPTKLESPDQPVATVVEEALPVDSGVETGDETQENMLPVVNSPNETDKDQVMSQNSDGTHSSSTTEGGEQFNQSAANPADIPEADEISHESSKIQEDEEPGKLAQFDTSSPSMPNGEVTDEALSVTVTGVTPEDILPQESEGEPTVQEESPSSPKLKPEPEQEVGAASHDSSTVETIVNDPTPEPVESPVDMVNTEKVDVTECCKEVQQKVDPATDLSTSTLENEVNATPTAVKAEPFKDEVEPVPLETKEETKPITKGEQQTDSDPTTSTPASALKSPVGKSNSRITLETKSKPLSASTTDKSRPLVRRGISNATTKTVKSPSSVSRRAPSTTTSTVRSSTAAASSTRARTSTPSTTTTSSRTSRVSATATSRSSGTSARQTSAVAASTSRVVKKPAPTTSTRPARPTTTTTSTTRPTTTATSRRSTLDPPAAKPSSSTTVAATRAARRVTSSSVRSPGTRTTTSSTVKPSTTSSRTTATSSPARSGTSSVASRKPALPGAARSGTMARSTSTVSATSTTAKPSTATTRTASTNSTTRTSAIRTRPTMTSTTSPSKANPAVARRSVPNTTSVTGVRTKTTGTSVKAATVSGRKPVVRPSVATKTGSTVTGTVRARPGATTKVSATKAVDPSKSKPAAASLPTNGIKTTESPSQTPLSDGVTPAAESEKENVADDNAHPVKVKVAQDNEEPPRPTEELTEVKEAESRLTGEHTTAPEVGPEV</sequence>
<evidence type="ECO:0000256" key="2">
    <source>
        <dbReference type="ARBA" id="ARBA00017632"/>
    </source>
</evidence>
<dbReference type="PROSITE" id="PS51374">
    <property type="entry name" value="NDPK_LIKE"/>
    <property type="match status" value="2"/>
</dbReference>
<feature type="compositionally biased region" description="Low complexity" evidence="9">
    <location>
        <begin position="892"/>
        <end position="941"/>
    </location>
</feature>
<dbReference type="GO" id="GO:0005524">
    <property type="term" value="F:ATP binding"/>
    <property type="evidence" value="ECO:0007669"/>
    <property type="project" value="UniProtKB-KW"/>
</dbReference>
<feature type="compositionally biased region" description="Polar residues" evidence="9">
    <location>
        <begin position="987"/>
        <end position="996"/>
    </location>
</feature>
<feature type="region of interest" description="Disordered" evidence="9">
    <location>
        <begin position="297"/>
        <end position="577"/>
    </location>
</feature>
<proteinExistence type="inferred from homology"/>
<evidence type="ECO:0000256" key="7">
    <source>
        <dbReference type="PROSITE-ProRule" id="PRU00706"/>
    </source>
</evidence>
<dbReference type="SUPFAM" id="SSF54919">
    <property type="entry name" value="Nucleoside diphosphate kinase, NDK"/>
    <property type="match status" value="2"/>
</dbReference>
<dbReference type="Gene3D" id="3.30.70.141">
    <property type="entry name" value="Nucleoside diphosphate kinase-like domain"/>
    <property type="match status" value="2"/>
</dbReference>
<evidence type="ECO:0000256" key="8">
    <source>
        <dbReference type="RuleBase" id="RU004011"/>
    </source>
</evidence>
<dbReference type="InterPro" id="IPR001564">
    <property type="entry name" value="Nucleoside_diP_kinase"/>
</dbReference>
<feature type="compositionally biased region" description="Basic and acidic residues" evidence="9">
    <location>
        <begin position="1051"/>
        <end position="1095"/>
    </location>
</feature>
<evidence type="ECO:0000256" key="4">
    <source>
        <dbReference type="ARBA" id="ARBA00022741"/>
    </source>
</evidence>
<feature type="compositionally biased region" description="Low complexity" evidence="9">
    <location>
        <begin position="701"/>
        <end position="770"/>
    </location>
</feature>
<evidence type="ECO:0000256" key="3">
    <source>
        <dbReference type="ARBA" id="ARBA00022679"/>
    </source>
</evidence>
<accession>A0A9W8AVA2</accession>
<dbReference type="EMBL" id="JANBPY010000589">
    <property type="protein sequence ID" value="KAJ1965534.1"/>
    <property type="molecule type" value="Genomic_DNA"/>
</dbReference>
<keyword evidence="5" id="KW-0418">Kinase</keyword>
<feature type="compositionally biased region" description="Low complexity" evidence="9">
    <location>
        <begin position="647"/>
        <end position="660"/>
    </location>
</feature>
<feature type="compositionally biased region" description="Low complexity" evidence="9">
    <location>
        <begin position="955"/>
        <end position="971"/>
    </location>
</feature>
<dbReference type="GO" id="GO:0004550">
    <property type="term" value="F:nucleoside diphosphate kinase activity"/>
    <property type="evidence" value="ECO:0007669"/>
    <property type="project" value="InterPro"/>
</dbReference>
<evidence type="ECO:0000256" key="5">
    <source>
        <dbReference type="ARBA" id="ARBA00022777"/>
    </source>
</evidence>
<comment type="caution">
    <text evidence="7">Lacks conserved residue(s) required for the propagation of feature annotation.</text>
</comment>
<keyword evidence="4" id="KW-0547">Nucleotide-binding</keyword>
<feature type="region of interest" description="Disordered" evidence="9">
    <location>
        <begin position="595"/>
        <end position="1107"/>
    </location>
</feature>
<dbReference type="GO" id="GO:0006241">
    <property type="term" value="P:CTP biosynthetic process"/>
    <property type="evidence" value="ECO:0007669"/>
    <property type="project" value="InterPro"/>
</dbReference>
<name>A0A9W8AVA2_9FUNG</name>
<dbReference type="AlphaFoldDB" id="A0A9W8AVA2"/>
<dbReference type="Proteomes" id="UP001150925">
    <property type="component" value="Unassembled WGS sequence"/>
</dbReference>
<dbReference type="PRINTS" id="PR01243">
    <property type="entry name" value="NUCDPKINASE"/>
</dbReference>
<feature type="compositionally biased region" description="Polar residues" evidence="9">
    <location>
        <begin position="666"/>
        <end position="686"/>
    </location>
</feature>
<gene>
    <name evidence="11" type="ORF">IWQ62_002645</name>
</gene>
<evidence type="ECO:0000313" key="11">
    <source>
        <dbReference type="EMBL" id="KAJ1965534.1"/>
    </source>
</evidence>
<dbReference type="InterPro" id="IPR036850">
    <property type="entry name" value="NDK-like_dom_sf"/>
</dbReference>
<organism evidence="11 12">
    <name type="scientific">Dispira parvispora</name>
    <dbReference type="NCBI Taxonomy" id="1520584"/>
    <lineage>
        <taxon>Eukaryota</taxon>
        <taxon>Fungi</taxon>
        <taxon>Fungi incertae sedis</taxon>
        <taxon>Zoopagomycota</taxon>
        <taxon>Kickxellomycotina</taxon>
        <taxon>Dimargaritomycetes</taxon>
        <taxon>Dimargaritales</taxon>
        <taxon>Dimargaritaceae</taxon>
        <taxon>Dispira</taxon>
    </lineage>
</organism>
<feature type="compositionally biased region" description="Polar residues" evidence="9">
    <location>
        <begin position="601"/>
        <end position="615"/>
    </location>
</feature>
<dbReference type="InterPro" id="IPR034907">
    <property type="entry name" value="NDK-like_dom"/>
</dbReference>
<reference evidence="11" key="1">
    <citation type="submission" date="2022-07" db="EMBL/GenBank/DDBJ databases">
        <title>Phylogenomic reconstructions and comparative analyses of Kickxellomycotina fungi.</title>
        <authorList>
            <person name="Reynolds N.K."/>
            <person name="Stajich J.E."/>
            <person name="Barry K."/>
            <person name="Grigoriev I.V."/>
            <person name="Crous P."/>
            <person name="Smith M.E."/>
        </authorList>
    </citation>
    <scope>NUCLEOTIDE SEQUENCE</scope>
    <source>
        <strain evidence="11">RSA 1196</strain>
    </source>
</reference>
<protein>
    <recommendedName>
        <fullName evidence="2">Nucleoside diphosphate kinase</fullName>
    </recommendedName>
</protein>
<dbReference type="SMART" id="SM00562">
    <property type="entry name" value="NDK"/>
    <property type="match status" value="2"/>
</dbReference>
<keyword evidence="3" id="KW-0808">Transferase</keyword>
<dbReference type="PANTHER" id="PTHR46161">
    <property type="entry name" value="NUCLEOSIDE DIPHOSPHATE KINASE"/>
    <property type="match status" value="1"/>
</dbReference>
<evidence type="ECO:0000256" key="1">
    <source>
        <dbReference type="ARBA" id="ARBA00008142"/>
    </source>
</evidence>
<feature type="compositionally biased region" description="Low complexity" evidence="9">
    <location>
        <begin position="782"/>
        <end position="811"/>
    </location>
</feature>
<evidence type="ECO:0000256" key="9">
    <source>
        <dbReference type="SAM" id="MobiDB-lite"/>
    </source>
</evidence>
<feature type="compositionally biased region" description="Low complexity" evidence="9">
    <location>
        <begin position="821"/>
        <end position="876"/>
    </location>
</feature>
<keyword evidence="12" id="KW-1185">Reference proteome</keyword>
<feature type="compositionally biased region" description="Basic and acidic residues" evidence="9">
    <location>
        <begin position="471"/>
        <end position="480"/>
    </location>
</feature>
<dbReference type="OrthoDB" id="2162449at2759"/>
<comment type="similarity">
    <text evidence="1 7 8">Belongs to the NDK family.</text>
</comment>
<feature type="domain" description="Nucleoside diphosphate kinase-like" evidence="10">
    <location>
        <begin position="7"/>
        <end position="147"/>
    </location>
</feature>
<dbReference type="GO" id="GO:0006183">
    <property type="term" value="P:GTP biosynthetic process"/>
    <property type="evidence" value="ECO:0007669"/>
    <property type="project" value="InterPro"/>
</dbReference>
<feature type="domain" description="Nucleoside diphosphate kinase-like" evidence="10">
    <location>
        <begin position="161"/>
        <end position="301"/>
    </location>
</feature>
<keyword evidence="6" id="KW-0067">ATP-binding</keyword>
<dbReference type="Pfam" id="PF00334">
    <property type="entry name" value="NDK"/>
    <property type="match status" value="2"/>
</dbReference>
<feature type="compositionally biased region" description="Polar residues" evidence="9">
    <location>
        <begin position="436"/>
        <end position="461"/>
    </location>
</feature>
<evidence type="ECO:0000313" key="12">
    <source>
        <dbReference type="Proteomes" id="UP001150925"/>
    </source>
</evidence>
<evidence type="ECO:0000259" key="10">
    <source>
        <dbReference type="SMART" id="SM00562"/>
    </source>
</evidence>
<comment type="caution">
    <text evidence="11">The sequence shown here is derived from an EMBL/GenBank/DDBJ whole genome shotgun (WGS) entry which is preliminary data.</text>
</comment>